<dbReference type="STRING" id="313628.LNTAR_04051"/>
<proteinExistence type="predicted"/>
<sequence length="21" mass="2380">MTKSLDNSRAKEESKDDKILA</sequence>
<accession>A6DTV6</accession>
<reference evidence="2 3" key="1">
    <citation type="journal article" date="2010" name="J. Bacteriol.">
        <title>Genome sequence of Lentisphaera araneosa HTCC2155T, the type species of the order Lentisphaerales in the phylum Lentisphaerae.</title>
        <authorList>
            <person name="Thrash J.C."/>
            <person name="Cho J.C."/>
            <person name="Vergin K.L."/>
            <person name="Morris R.M."/>
            <person name="Giovannoni S.J."/>
        </authorList>
    </citation>
    <scope>NUCLEOTIDE SEQUENCE [LARGE SCALE GENOMIC DNA]</scope>
    <source>
        <strain evidence="2 3">HTCC2155</strain>
    </source>
</reference>
<dbReference type="Proteomes" id="UP000004947">
    <property type="component" value="Unassembled WGS sequence"/>
</dbReference>
<name>A6DTV6_9BACT</name>
<gene>
    <name evidence="2" type="ORF">LNTAR_04051</name>
</gene>
<feature type="region of interest" description="Disordered" evidence="1">
    <location>
        <begin position="1"/>
        <end position="21"/>
    </location>
</feature>
<comment type="caution">
    <text evidence="2">The sequence shown here is derived from an EMBL/GenBank/DDBJ whole genome shotgun (WGS) entry which is preliminary data.</text>
</comment>
<evidence type="ECO:0000313" key="2">
    <source>
        <dbReference type="EMBL" id="EDM24925.1"/>
    </source>
</evidence>
<organism evidence="2 3">
    <name type="scientific">Lentisphaera araneosa HTCC2155</name>
    <dbReference type="NCBI Taxonomy" id="313628"/>
    <lineage>
        <taxon>Bacteria</taxon>
        <taxon>Pseudomonadati</taxon>
        <taxon>Lentisphaerota</taxon>
        <taxon>Lentisphaeria</taxon>
        <taxon>Lentisphaerales</taxon>
        <taxon>Lentisphaeraceae</taxon>
        <taxon>Lentisphaera</taxon>
    </lineage>
</organism>
<evidence type="ECO:0000313" key="3">
    <source>
        <dbReference type="Proteomes" id="UP000004947"/>
    </source>
</evidence>
<dbReference type="AlphaFoldDB" id="A6DTV6"/>
<keyword evidence="3" id="KW-1185">Reference proteome</keyword>
<protein>
    <submittedName>
        <fullName evidence="2">Uncharacterized protein</fullName>
    </submittedName>
</protein>
<dbReference type="EMBL" id="ABCK01000042">
    <property type="protein sequence ID" value="EDM24925.1"/>
    <property type="molecule type" value="Genomic_DNA"/>
</dbReference>
<evidence type="ECO:0000256" key="1">
    <source>
        <dbReference type="SAM" id="MobiDB-lite"/>
    </source>
</evidence>